<reference evidence="2" key="1">
    <citation type="journal article" date="2015" name="Nat. Genet.">
        <title>The genome and transcriptome of the zoonotic hookworm Ancylostoma ceylanicum identify infection-specific gene families.</title>
        <authorList>
            <person name="Schwarz E.M."/>
            <person name="Hu Y."/>
            <person name="Antoshechkin I."/>
            <person name="Miller M.M."/>
            <person name="Sternberg P.W."/>
            <person name="Aroian R.V."/>
        </authorList>
    </citation>
    <scope>NUCLEOTIDE SEQUENCE</scope>
    <source>
        <strain evidence="2">HY135</strain>
    </source>
</reference>
<dbReference type="EMBL" id="JARK01000020">
    <property type="protein sequence ID" value="EYC45664.1"/>
    <property type="molecule type" value="Genomic_DNA"/>
</dbReference>
<sequence length="137" mass="15658">MGWLDLCIGAREHQWGTFLPRNKTLTSGGIHERSREGYHVPDILEWTGTFMNPSTRYVQSFSKRWTDCATAPSWRNLNEGRGESMLEVRGSGRSSSAAARLRNRTRNPSIFLRRTICAVSLEADGWCSVWQGLRQRL</sequence>
<protein>
    <submittedName>
        <fullName evidence="1">Uncharacterized protein</fullName>
    </submittedName>
</protein>
<keyword evidence="2" id="KW-1185">Reference proteome</keyword>
<accession>A0A016X0S1</accession>
<dbReference type="AlphaFoldDB" id="A0A016X0S1"/>
<comment type="caution">
    <text evidence="1">The sequence shown here is derived from an EMBL/GenBank/DDBJ whole genome shotgun (WGS) entry which is preliminary data.</text>
</comment>
<evidence type="ECO:0000313" key="2">
    <source>
        <dbReference type="Proteomes" id="UP000024635"/>
    </source>
</evidence>
<evidence type="ECO:0000313" key="1">
    <source>
        <dbReference type="EMBL" id="EYC45664.1"/>
    </source>
</evidence>
<dbReference type="Proteomes" id="UP000024635">
    <property type="component" value="Unassembled WGS sequence"/>
</dbReference>
<organism evidence="1 2">
    <name type="scientific">Ancylostoma ceylanicum</name>
    <dbReference type="NCBI Taxonomy" id="53326"/>
    <lineage>
        <taxon>Eukaryota</taxon>
        <taxon>Metazoa</taxon>
        <taxon>Ecdysozoa</taxon>
        <taxon>Nematoda</taxon>
        <taxon>Chromadorea</taxon>
        <taxon>Rhabditida</taxon>
        <taxon>Rhabditina</taxon>
        <taxon>Rhabditomorpha</taxon>
        <taxon>Strongyloidea</taxon>
        <taxon>Ancylostomatidae</taxon>
        <taxon>Ancylostomatinae</taxon>
        <taxon>Ancylostoma</taxon>
    </lineage>
</organism>
<proteinExistence type="predicted"/>
<gene>
    <name evidence="1" type="primary">Acey_s0420.g1138</name>
    <name evidence="1" type="ORF">Y032_0420g1138</name>
</gene>
<name>A0A016X0S1_9BILA</name>